<dbReference type="AlphaFoldDB" id="A0A5B7TU70"/>
<dbReference type="EMBL" id="CP040749">
    <property type="protein sequence ID" value="QCX39880.1"/>
    <property type="molecule type" value="Genomic_DNA"/>
</dbReference>
<reference evidence="1 2" key="1">
    <citation type="submission" date="2019-05" db="EMBL/GenBank/DDBJ databases">
        <title>Algicella ahnfeltiae gen. nov., sp. nov., a novel marine bacterium of the family Flavobacteriaceae isolated from a red alga.</title>
        <authorList>
            <person name="Nedashkovskaya O.I."/>
            <person name="Kukhlevskiy A.D."/>
            <person name="Kim S.-G."/>
            <person name="Zhukova N.V."/>
            <person name="Mikhailov V.V."/>
        </authorList>
    </citation>
    <scope>NUCLEOTIDE SEQUENCE [LARGE SCALE GENOMIC DNA]</scope>
    <source>
        <strain evidence="1 2">10Alg115</strain>
    </source>
</reference>
<proteinExistence type="predicted"/>
<gene>
    <name evidence="1" type="ORF">FF125_16075</name>
</gene>
<dbReference type="Proteomes" id="UP000306229">
    <property type="component" value="Chromosome"/>
</dbReference>
<evidence type="ECO:0008006" key="3">
    <source>
        <dbReference type="Google" id="ProtNLM"/>
    </source>
</evidence>
<name>A0A5B7TU70_9FLAO</name>
<evidence type="ECO:0000313" key="2">
    <source>
        <dbReference type="Proteomes" id="UP000306229"/>
    </source>
</evidence>
<dbReference type="PROSITE" id="PS51257">
    <property type="entry name" value="PROKAR_LIPOPROTEIN"/>
    <property type="match status" value="1"/>
</dbReference>
<accession>A0A5B7TU70</accession>
<sequence>MNRILIIITISLLVYSCSKDDSGPRISDNKLLISTLSNNNIIGIDSLFYENGKVTEIREYLNNQINHSSGLKYLYNDSGQLIRRFREDNMTIVPVTEINYTYNNDGSLKSSEGSISYHYSYYEDTIVRNEGNEFETRIKIDKNKRITTVELKPIGINEFSIYREFFYTGDGNIDKIVDYNIFSGMPDYELLFTYDDQINPFNSLDYKINNGLSLKMLEEATRVGHFPFEASMLDWGYVCFNKNNIVSCFLDSKAVDYSYKYGENNYPTEVEFDIVQQQDYRIFISYW</sequence>
<dbReference type="KEGG" id="fbe:FF125_16075"/>
<dbReference type="RefSeq" id="WP_138950752.1">
    <property type="nucleotide sequence ID" value="NZ_CP040749.1"/>
</dbReference>
<dbReference type="Gene3D" id="3.90.930.1">
    <property type="match status" value="1"/>
</dbReference>
<evidence type="ECO:0000313" key="1">
    <source>
        <dbReference type="EMBL" id="QCX39880.1"/>
    </source>
</evidence>
<organism evidence="1 2">
    <name type="scientific">Aureibaculum algae</name>
    <dbReference type="NCBI Taxonomy" id="2584122"/>
    <lineage>
        <taxon>Bacteria</taxon>
        <taxon>Pseudomonadati</taxon>
        <taxon>Bacteroidota</taxon>
        <taxon>Flavobacteriia</taxon>
        <taxon>Flavobacteriales</taxon>
        <taxon>Flavobacteriaceae</taxon>
        <taxon>Aureibaculum</taxon>
    </lineage>
</organism>
<protein>
    <recommendedName>
        <fullName evidence="3">DUF4595 domain-containing protein</fullName>
    </recommendedName>
</protein>
<dbReference type="OrthoDB" id="1201166at2"/>
<keyword evidence="2" id="KW-1185">Reference proteome</keyword>